<feature type="non-terminal residue" evidence="1">
    <location>
        <position position="50"/>
    </location>
</feature>
<dbReference type="AlphaFoldDB" id="A0A087T8B2"/>
<keyword evidence="2" id="KW-1185">Reference proteome</keyword>
<dbReference type="Proteomes" id="UP000054359">
    <property type="component" value="Unassembled WGS sequence"/>
</dbReference>
<feature type="non-terminal residue" evidence="1">
    <location>
        <position position="1"/>
    </location>
</feature>
<sequence length="50" mass="6101">TQFLFIFLKKIRKLSLEHADSKEKWNRLFFSLLLLNYRPAIRLVEYGKDT</sequence>
<reference evidence="1 2" key="1">
    <citation type="submission" date="2013-11" db="EMBL/GenBank/DDBJ databases">
        <title>Genome sequencing of Stegodyphus mimosarum.</title>
        <authorList>
            <person name="Bechsgaard J."/>
        </authorList>
    </citation>
    <scope>NUCLEOTIDE SEQUENCE [LARGE SCALE GENOMIC DNA]</scope>
</reference>
<proteinExistence type="predicted"/>
<protein>
    <submittedName>
        <fullName evidence="1">Uncharacterized protein</fullName>
    </submittedName>
</protein>
<gene>
    <name evidence="1" type="ORF">X975_18939</name>
</gene>
<accession>A0A087T8B2</accession>
<dbReference type="EMBL" id="KK113913">
    <property type="protein sequence ID" value="KFM61351.1"/>
    <property type="molecule type" value="Genomic_DNA"/>
</dbReference>
<evidence type="ECO:0000313" key="1">
    <source>
        <dbReference type="EMBL" id="KFM61351.1"/>
    </source>
</evidence>
<name>A0A087T8B2_STEMI</name>
<organism evidence="1 2">
    <name type="scientific">Stegodyphus mimosarum</name>
    <name type="common">African social velvet spider</name>
    <dbReference type="NCBI Taxonomy" id="407821"/>
    <lineage>
        <taxon>Eukaryota</taxon>
        <taxon>Metazoa</taxon>
        <taxon>Ecdysozoa</taxon>
        <taxon>Arthropoda</taxon>
        <taxon>Chelicerata</taxon>
        <taxon>Arachnida</taxon>
        <taxon>Araneae</taxon>
        <taxon>Araneomorphae</taxon>
        <taxon>Entelegynae</taxon>
        <taxon>Eresoidea</taxon>
        <taxon>Eresidae</taxon>
        <taxon>Stegodyphus</taxon>
    </lineage>
</organism>
<evidence type="ECO:0000313" key="2">
    <source>
        <dbReference type="Proteomes" id="UP000054359"/>
    </source>
</evidence>